<reference evidence="1" key="1">
    <citation type="submission" date="2014-09" db="EMBL/GenBank/DDBJ databases">
        <authorList>
            <person name="Magalhaes I.L.F."/>
            <person name="Oliveira U."/>
            <person name="Santos F.R."/>
            <person name="Vidigal T.H.D.A."/>
            <person name="Brescovit A.D."/>
            <person name="Santos A.J."/>
        </authorList>
    </citation>
    <scope>NUCLEOTIDE SEQUENCE</scope>
    <source>
        <tissue evidence="1">Shoot tissue taken approximately 20 cm above the soil surface</tissue>
    </source>
</reference>
<dbReference type="EMBL" id="GBRH01281523">
    <property type="protein sequence ID" value="JAD16372.1"/>
    <property type="molecule type" value="Transcribed_RNA"/>
</dbReference>
<organism evidence="1">
    <name type="scientific">Arundo donax</name>
    <name type="common">Giant reed</name>
    <name type="synonym">Donax arundinaceus</name>
    <dbReference type="NCBI Taxonomy" id="35708"/>
    <lineage>
        <taxon>Eukaryota</taxon>
        <taxon>Viridiplantae</taxon>
        <taxon>Streptophyta</taxon>
        <taxon>Embryophyta</taxon>
        <taxon>Tracheophyta</taxon>
        <taxon>Spermatophyta</taxon>
        <taxon>Magnoliopsida</taxon>
        <taxon>Liliopsida</taxon>
        <taxon>Poales</taxon>
        <taxon>Poaceae</taxon>
        <taxon>PACMAD clade</taxon>
        <taxon>Arundinoideae</taxon>
        <taxon>Arundineae</taxon>
        <taxon>Arundo</taxon>
    </lineage>
</organism>
<evidence type="ECO:0000313" key="1">
    <source>
        <dbReference type="EMBL" id="JAD16372.1"/>
    </source>
</evidence>
<proteinExistence type="predicted"/>
<name>A0A0A8XXD0_ARUDO</name>
<sequence length="123" mass="13354">METGNDFKFPIKPSADIHQPCTLDNRCYNHAHEYAIDDVVGGAKSLEKSPSNVESNMSVAAASARYNAALQRSTIEPLPKKDMVDRTTVFQPQPCGGGSPNPSHYNDAKRAMMMTPVISIEGS</sequence>
<dbReference type="AlphaFoldDB" id="A0A0A8XXD0"/>
<protein>
    <submittedName>
        <fullName evidence="1">Uncharacterized protein</fullName>
    </submittedName>
</protein>
<reference evidence="1" key="2">
    <citation type="journal article" date="2015" name="Data Brief">
        <title>Shoot transcriptome of the giant reed, Arundo donax.</title>
        <authorList>
            <person name="Barrero R.A."/>
            <person name="Guerrero F.D."/>
            <person name="Moolhuijzen P."/>
            <person name="Goolsby J.A."/>
            <person name="Tidwell J."/>
            <person name="Bellgard S.E."/>
            <person name="Bellgard M.I."/>
        </authorList>
    </citation>
    <scope>NUCLEOTIDE SEQUENCE</scope>
    <source>
        <tissue evidence="1">Shoot tissue taken approximately 20 cm above the soil surface</tissue>
    </source>
</reference>
<accession>A0A0A8XXD0</accession>